<evidence type="ECO:0000313" key="1">
    <source>
        <dbReference type="EMBL" id="DAE04389.1"/>
    </source>
</evidence>
<sequence length="626" mass="71156">MPAPGVTTIIDDQSEILQYSDTVKDSTDRPIAMVVSSADKGPEEWKHKLFGSDFYDYYGRTPSYTRHGQALIQAANFIDAGGYVTFKRIVATDSTLANIGVVAEVKNEKKQKTNDNGLPLYTNPTTNRLTTDANTNGIANTPVLENFVKITYRLKSVASDGNDVKKFGKILKGDFGHKNEIGEDDEYVLFLIADMGRGSSNKSFRIYTDATASHPLDYVRYFIDIIENGNTIETVSFTMNPNIVEKDKNMSLDNAIAMRSKQVRAIFFDDEFEAFVNNVGYLIDDTESFKNADVLFGTDLNGRDYSNLAVDMSDGVNLSSLMGIKLQNGSNGAFGDAPVKSAEYEAEMVKAFDGSFSDDIYDLDNNRIDCIFDANYPKQVKRAIERLAAFREDLVYFRDMGVGISSIEELRIKNHENAKSRYCATYMNSYEIYEPYTRKQIPVTVTYDLCRLFVKHFINGRNRPFCGQKYDIIVPMESFVQGTLNFSPKHTPHVDQFKELDDLRINYLSFYNGNILTMNSEYTSQTAYTQLSWVNNVLAVQQVIKAIRELCPKIRYSFLDGDDLTKYKRDVNDLIVNRYSNLFQSFEIQYVSSSLYNSNKIIYASLFVRFRNFVQTEIFKIIALNS</sequence>
<name>A0A8S5PCQ2_9CAUD</name>
<accession>A0A8S5PCQ2</accession>
<reference evidence="1" key="1">
    <citation type="journal article" date="2021" name="Proc. Natl. Acad. Sci. U.S.A.">
        <title>A Catalog of Tens of Thousands of Viruses from Human Metagenomes Reveals Hidden Associations with Chronic Diseases.</title>
        <authorList>
            <person name="Tisza M.J."/>
            <person name="Buck C.B."/>
        </authorList>
    </citation>
    <scope>NUCLEOTIDE SEQUENCE</scope>
    <source>
        <strain evidence="1">CtBrv3</strain>
    </source>
</reference>
<protein>
    <submittedName>
        <fullName evidence="1">Tail sheath protein</fullName>
    </submittedName>
</protein>
<dbReference type="EMBL" id="BK015387">
    <property type="protein sequence ID" value="DAE04389.1"/>
    <property type="molecule type" value="Genomic_DNA"/>
</dbReference>
<proteinExistence type="predicted"/>
<organism evidence="1">
    <name type="scientific">Myoviridae sp. ctBrv3</name>
    <dbReference type="NCBI Taxonomy" id="2825047"/>
    <lineage>
        <taxon>Viruses</taxon>
        <taxon>Duplodnaviria</taxon>
        <taxon>Heunggongvirae</taxon>
        <taxon>Uroviricota</taxon>
        <taxon>Caudoviricetes</taxon>
    </lineage>
</organism>